<dbReference type="RefSeq" id="WP_157106433.1">
    <property type="nucleotide sequence ID" value="NZ_SMFR01000008.1"/>
</dbReference>
<feature type="region of interest" description="Disordered" evidence="1">
    <location>
        <begin position="1"/>
        <end position="56"/>
    </location>
</feature>
<organism evidence="2 3">
    <name type="scientific">Nocardia alba</name>
    <dbReference type="NCBI Taxonomy" id="225051"/>
    <lineage>
        <taxon>Bacteria</taxon>
        <taxon>Bacillati</taxon>
        <taxon>Actinomycetota</taxon>
        <taxon>Actinomycetes</taxon>
        <taxon>Mycobacteriales</taxon>
        <taxon>Nocardiaceae</taxon>
        <taxon>Nocardia</taxon>
    </lineage>
</organism>
<accession>A0A4R1F6N8</accession>
<dbReference type="Proteomes" id="UP000294856">
    <property type="component" value="Unassembled WGS sequence"/>
</dbReference>
<gene>
    <name evidence="2" type="ORF">DFR71_6258</name>
</gene>
<evidence type="ECO:0000256" key="1">
    <source>
        <dbReference type="SAM" id="MobiDB-lite"/>
    </source>
</evidence>
<evidence type="ECO:0000313" key="2">
    <source>
        <dbReference type="EMBL" id="TCJ89967.1"/>
    </source>
</evidence>
<comment type="caution">
    <text evidence="2">The sequence shown here is derived from an EMBL/GenBank/DDBJ whole genome shotgun (WGS) entry which is preliminary data.</text>
</comment>
<protein>
    <submittedName>
        <fullName evidence="2">Uncharacterized protein</fullName>
    </submittedName>
</protein>
<sequence>MKRSEDGQREPESVRGSGHFEKSMETLGGPDPEVTSLGQEQNPASTAKDDWGDIDD</sequence>
<dbReference type="EMBL" id="SMFR01000008">
    <property type="protein sequence ID" value="TCJ89967.1"/>
    <property type="molecule type" value="Genomic_DNA"/>
</dbReference>
<feature type="compositionally biased region" description="Polar residues" evidence="1">
    <location>
        <begin position="36"/>
        <end position="45"/>
    </location>
</feature>
<name>A0A4R1F6N8_9NOCA</name>
<reference evidence="2 3" key="1">
    <citation type="submission" date="2019-03" db="EMBL/GenBank/DDBJ databases">
        <title>Genomic Encyclopedia of Type Strains, Phase IV (KMG-IV): sequencing the most valuable type-strain genomes for metagenomic binning, comparative biology and taxonomic classification.</title>
        <authorList>
            <person name="Goeker M."/>
        </authorList>
    </citation>
    <scope>NUCLEOTIDE SEQUENCE [LARGE SCALE GENOMIC DNA]</scope>
    <source>
        <strain evidence="2 3">DSM 44684</strain>
    </source>
</reference>
<dbReference type="STRING" id="1210063.GCA_001612665_06645"/>
<feature type="compositionally biased region" description="Basic and acidic residues" evidence="1">
    <location>
        <begin position="47"/>
        <end position="56"/>
    </location>
</feature>
<evidence type="ECO:0000313" key="3">
    <source>
        <dbReference type="Proteomes" id="UP000294856"/>
    </source>
</evidence>
<proteinExistence type="predicted"/>
<keyword evidence="3" id="KW-1185">Reference proteome</keyword>
<feature type="compositionally biased region" description="Basic and acidic residues" evidence="1">
    <location>
        <begin position="1"/>
        <end position="24"/>
    </location>
</feature>
<dbReference type="AlphaFoldDB" id="A0A4R1F6N8"/>